<dbReference type="InterPro" id="IPR010982">
    <property type="entry name" value="Lambda_DNA-bd_dom_sf"/>
</dbReference>
<reference evidence="3" key="1">
    <citation type="submission" date="2019-07" db="EMBL/GenBank/DDBJ databases">
        <title>Chitinimonas sp. nov., isolated from Ny-Alesund, arctica soil.</title>
        <authorList>
            <person name="Xu Q."/>
            <person name="Peng F."/>
        </authorList>
    </citation>
    <scope>NUCLEOTIDE SEQUENCE [LARGE SCALE GENOMIC DNA]</scope>
    <source>
        <strain evidence="3">R3-44</strain>
    </source>
</reference>
<dbReference type="OrthoDB" id="5298444at2"/>
<dbReference type="InterPro" id="IPR001387">
    <property type="entry name" value="Cro/C1-type_HTH"/>
</dbReference>
<dbReference type="RefSeq" id="WP_144279250.1">
    <property type="nucleotide sequence ID" value="NZ_CP041730.1"/>
</dbReference>
<dbReference type="Proteomes" id="UP000317550">
    <property type="component" value="Chromosome"/>
</dbReference>
<gene>
    <name evidence="2" type="ORF">FNU76_16755</name>
</gene>
<dbReference type="AlphaFoldDB" id="A0A516SI87"/>
<sequence>MSQTAHLIATLKRLLKARGITYAMVGQHLRLSEASVKRQFSRQSFTLQTLEAICQLMDLELLELAQAAETSRLNVRQLSAAQEAELVTDPRRVLVAVCVLNHWTMAQIVATYQLSEAQCTSQLLQLDKLGLIRLLPENRVRLSVARDFTWLPDGPIQRFFRAGAQTDFMAAGFNQAGELLRFQHGMLSPAANARFRQKLQRLVQEFTELHEDCLSLPAEARYGTSLLLAMRPWEPAAFEALRRQPDVRVFPPDMH</sequence>
<dbReference type="Pfam" id="PF13443">
    <property type="entry name" value="HTH_26"/>
    <property type="match status" value="1"/>
</dbReference>
<accession>A0A516SI87</accession>
<dbReference type="SUPFAM" id="SSF47413">
    <property type="entry name" value="lambda repressor-like DNA-binding domains"/>
    <property type="match status" value="1"/>
</dbReference>
<keyword evidence="3" id="KW-1185">Reference proteome</keyword>
<evidence type="ECO:0000313" key="3">
    <source>
        <dbReference type="Proteomes" id="UP000317550"/>
    </source>
</evidence>
<proteinExistence type="predicted"/>
<dbReference type="KEGG" id="cari:FNU76_16755"/>
<protein>
    <submittedName>
        <fullName evidence="2">Helix-turn-helix transcriptional regulator</fullName>
    </submittedName>
</protein>
<dbReference type="EMBL" id="CP041730">
    <property type="protein sequence ID" value="QDQ27862.1"/>
    <property type="molecule type" value="Genomic_DNA"/>
</dbReference>
<evidence type="ECO:0000259" key="1">
    <source>
        <dbReference type="Pfam" id="PF13443"/>
    </source>
</evidence>
<organism evidence="2 3">
    <name type="scientific">Chitinimonas arctica</name>
    <dbReference type="NCBI Taxonomy" id="2594795"/>
    <lineage>
        <taxon>Bacteria</taxon>
        <taxon>Pseudomonadati</taxon>
        <taxon>Pseudomonadota</taxon>
        <taxon>Betaproteobacteria</taxon>
        <taxon>Neisseriales</taxon>
        <taxon>Chitinibacteraceae</taxon>
        <taxon>Chitinimonas</taxon>
    </lineage>
</organism>
<name>A0A516SI87_9NEIS</name>
<feature type="domain" description="HTH cro/C1-type" evidence="1">
    <location>
        <begin position="11"/>
        <end position="64"/>
    </location>
</feature>
<evidence type="ECO:0000313" key="2">
    <source>
        <dbReference type="EMBL" id="QDQ27862.1"/>
    </source>
</evidence>
<dbReference type="GO" id="GO:0003677">
    <property type="term" value="F:DNA binding"/>
    <property type="evidence" value="ECO:0007669"/>
    <property type="project" value="InterPro"/>
</dbReference>